<name>A0ABU2HZW2_9XANT</name>
<comment type="caution">
    <text evidence="1">The sequence shown here is derived from an EMBL/GenBank/DDBJ whole genome shotgun (WGS) entry which is preliminary data.</text>
</comment>
<dbReference type="Proteomes" id="UP001260534">
    <property type="component" value="Unassembled WGS sequence"/>
</dbReference>
<evidence type="ECO:0000313" key="2">
    <source>
        <dbReference type="Proteomes" id="UP001260534"/>
    </source>
</evidence>
<evidence type="ECO:0008006" key="3">
    <source>
        <dbReference type="Google" id="ProtNLM"/>
    </source>
</evidence>
<accession>A0ABU2HZW2</accession>
<evidence type="ECO:0000313" key="1">
    <source>
        <dbReference type="EMBL" id="MDS9991145.1"/>
    </source>
</evidence>
<dbReference type="EMBL" id="JAQMHB010000001">
    <property type="protein sequence ID" value="MDS9991145.1"/>
    <property type="molecule type" value="Genomic_DNA"/>
</dbReference>
<gene>
    <name evidence="1" type="ORF">PNQ69_00030</name>
</gene>
<sequence>MILGLEESYEELVNIGYESMPLSPDQVRKDPILSCSASMCDILLEHSLSGLFPEVCGVWGIKADRQATGTIEFEGERVIILLTDALCMHLHQLRTFVSTSSWLTTHPDARGLYEECKAYVSPSQCGELAQMYGLAVTLAHEMGHRIDLSHLSDIAKIDPVARESEEISADGHAIGACLRIVEAFAYDQAADDPEAQSALKRLGTMLLLLASCVPFRINTLEAWRVDERDGYPVAAQRLVGSCVTAREHLRELDGFFPKLYLLVLSGLAAQGLYNGPTGILALALLESRFDMALVEQQYDALGELLDQRITDELRYILEQR</sequence>
<keyword evidence="2" id="KW-1185">Reference proteome</keyword>
<reference evidence="1 2" key="1">
    <citation type="submission" date="2023-01" db="EMBL/GenBank/DDBJ databases">
        <title>Xanthomonas hawaiianensis sp. nov. isolated from Araceae family in Hawaii.</title>
        <authorList>
            <person name="Chunag S.-C."/>
            <person name="Dobhal S."/>
            <person name="Alvarez A."/>
            <person name="Arif M."/>
        </authorList>
    </citation>
    <scope>NUCLEOTIDE SEQUENCE [LARGE SCALE GENOMIC DNA]</scope>
    <source>
        <strain evidence="1 2">A2111</strain>
    </source>
</reference>
<proteinExistence type="predicted"/>
<organism evidence="1 2">
    <name type="scientific">Xanthomonas hawaiiensis</name>
    <dbReference type="NCBI Taxonomy" id="3003247"/>
    <lineage>
        <taxon>Bacteria</taxon>
        <taxon>Pseudomonadati</taxon>
        <taxon>Pseudomonadota</taxon>
        <taxon>Gammaproteobacteria</taxon>
        <taxon>Lysobacterales</taxon>
        <taxon>Lysobacteraceae</taxon>
        <taxon>Xanthomonas</taxon>
    </lineage>
</organism>
<protein>
    <recommendedName>
        <fullName evidence="3">Peptidase M48 domain-containing protein</fullName>
    </recommendedName>
</protein>
<dbReference type="RefSeq" id="WP_209231582.1">
    <property type="nucleotide sequence ID" value="NZ_JAGHXG010000018.1"/>
</dbReference>